<name>A0ABT0U7G5_9BACT</name>
<feature type="repeat" description="TPR" evidence="3">
    <location>
        <begin position="174"/>
        <end position="207"/>
    </location>
</feature>
<evidence type="ECO:0000256" key="4">
    <source>
        <dbReference type="SAM" id="Phobius"/>
    </source>
</evidence>
<organism evidence="5 6">
    <name type="scientific">Aporhodopirellula aestuarii</name>
    <dbReference type="NCBI Taxonomy" id="2950107"/>
    <lineage>
        <taxon>Bacteria</taxon>
        <taxon>Pseudomonadati</taxon>
        <taxon>Planctomycetota</taxon>
        <taxon>Planctomycetia</taxon>
        <taxon>Pirellulales</taxon>
        <taxon>Pirellulaceae</taxon>
        <taxon>Aporhodopirellula</taxon>
    </lineage>
</organism>
<dbReference type="Pfam" id="PF13432">
    <property type="entry name" value="TPR_16"/>
    <property type="match status" value="1"/>
</dbReference>
<feature type="transmembrane region" description="Helical" evidence="4">
    <location>
        <begin position="241"/>
        <end position="258"/>
    </location>
</feature>
<evidence type="ECO:0000256" key="3">
    <source>
        <dbReference type="PROSITE-ProRule" id="PRU00339"/>
    </source>
</evidence>
<dbReference type="Gene3D" id="1.25.40.10">
    <property type="entry name" value="Tetratricopeptide repeat domain"/>
    <property type="match status" value="1"/>
</dbReference>
<dbReference type="InterPro" id="IPR019734">
    <property type="entry name" value="TPR_rpt"/>
</dbReference>
<keyword evidence="1" id="KW-0677">Repeat</keyword>
<evidence type="ECO:0000256" key="2">
    <source>
        <dbReference type="ARBA" id="ARBA00022803"/>
    </source>
</evidence>
<comment type="caution">
    <text evidence="5">The sequence shown here is derived from an EMBL/GenBank/DDBJ whole genome shotgun (WGS) entry which is preliminary data.</text>
</comment>
<feature type="transmembrane region" description="Helical" evidence="4">
    <location>
        <begin position="395"/>
        <end position="414"/>
    </location>
</feature>
<keyword evidence="4" id="KW-0472">Membrane</keyword>
<dbReference type="PROSITE" id="PS50005">
    <property type="entry name" value="TPR"/>
    <property type="match status" value="1"/>
</dbReference>
<dbReference type="SUPFAM" id="SSF48452">
    <property type="entry name" value="TPR-like"/>
    <property type="match status" value="2"/>
</dbReference>
<dbReference type="EMBL" id="JAMQBK010000049">
    <property type="protein sequence ID" value="MCM2372624.1"/>
    <property type="molecule type" value="Genomic_DNA"/>
</dbReference>
<dbReference type="Proteomes" id="UP001202961">
    <property type="component" value="Unassembled WGS sequence"/>
</dbReference>
<keyword evidence="4" id="KW-0812">Transmembrane</keyword>
<keyword evidence="6" id="KW-1185">Reference proteome</keyword>
<reference evidence="5 6" key="1">
    <citation type="journal article" date="2022" name="Syst. Appl. Microbiol.">
        <title>Rhodopirellula aestuarii sp. nov., a novel member of the genus Rhodopirellula isolated from brackish sediments collected in the Tagus River estuary, Portugal.</title>
        <authorList>
            <person name="Vitorino I.R."/>
            <person name="Klimek D."/>
            <person name="Calusinska M."/>
            <person name="Lobo-da-Cunha A."/>
            <person name="Vasconcelos V."/>
            <person name="Lage O.M."/>
        </authorList>
    </citation>
    <scope>NUCLEOTIDE SEQUENCE [LARGE SCALE GENOMIC DNA]</scope>
    <source>
        <strain evidence="5 6">ICT_H3.1</strain>
    </source>
</reference>
<protein>
    <submittedName>
        <fullName evidence="5">Tetratricopeptide repeat protein</fullName>
    </submittedName>
</protein>
<keyword evidence="2 3" id="KW-0802">TPR repeat</keyword>
<feature type="transmembrane region" description="Helical" evidence="4">
    <location>
        <begin position="337"/>
        <end position="356"/>
    </location>
</feature>
<evidence type="ECO:0000313" key="5">
    <source>
        <dbReference type="EMBL" id="MCM2372624.1"/>
    </source>
</evidence>
<dbReference type="InterPro" id="IPR011990">
    <property type="entry name" value="TPR-like_helical_dom_sf"/>
</dbReference>
<dbReference type="InterPro" id="IPR051012">
    <property type="entry name" value="CellSynth/LPSAsmb/PSIAsmb"/>
</dbReference>
<feature type="transmembrane region" description="Helical" evidence="4">
    <location>
        <begin position="368"/>
        <end position="389"/>
    </location>
</feature>
<dbReference type="RefSeq" id="WP_250930256.1">
    <property type="nucleotide sequence ID" value="NZ_JAMQBK010000049.1"/>
</dbReference>
<accession>A0ABT0U7G5</accession>
<dbReference type="Pfam" id="PF13428">
    <property type="entry name" value="TPR_14"/>
    <property type="match status" value="1"/>
</dbReference>
<dbReference type="SMART" id="SM00028">
    <property type="entry name" value="TPR"/>
    <property type="match status" value="5"/>
</dbReference>
<feature type="transmembrane region" description="Helical" evidence="4">
    <location>
        <begin position="312"/>
        <end position="331"/>
    </location>
</feature>
<gene>
    <name evidence="5" type="ORF">NB063_18590</name>
</gene>
<feature type="transmembrane region" description="Helical" evidence="4">
    <location>
        <begin position="270"/>
        <end position="292"/>
    </location>
</feature>
<evidence type="ECO:0000256" key="1">
    <source>
        <dbReference type="ARBA" id="ARBA00022737"/>
    </source>
</evidence>
<proteinExistence type="predicted"/>
<evidence type="ECO:0000313" key="6">
    <source>
        <dbReference type="Proteomes" id="UP001202961"/>
    </source>
</evidence>
<dbReference type="PANTHER" id="PTHR45586:SF1">
    <property type="entry name" value="LIPOPOLYSACCHARIDE ASSEMBLY PROTEIN B"/>
    <property type="match status" value="1"/>
</dbReference>
<sequence length="421" mass="46618">MSSEVFLQRAHLLMRQGRSDKAADQLKQLLAQDPGVAEAHAMLSLCMSHDRDQWHDATREAEQAIHQAPDMGFSHYALAVIMQKRKRLPEALNAAKEAIRLDTAEPQYYALAASIHAQQQQWQNALETSTEGLAIDPDSEGCSTIRSLALERLGRPDDALAQANAAVARNPDSAESHAMRGWAQLHSGDHLAAQDSFREALRLDPTDNFARSGMIEALNNNHLLFRLVFRFYSFIGRMAQGAQWAIILGLFFGMRLLNSLADQYPAIEPYVLPISILYLSFCLLSWIAEPLFNTFLRFHPFGKFLLSDKQRWSSNLVGTCIGIGVVGGIIQAIRGDLVGGIIMFLAPVFLSLPISTSFEVDEGWPRTVCIAISVVLTVLCFTAIALIAVDGPWGIPYALFALGIMIFTFAGNYLRTVTVRR</sequence>
<keyword evidence="4" id="KW-1133">Transmembrane helix</keyword>
<dbReference type="PANTHER" id="PTHR45586">
    <property type="entry name" value="TPR REPEAT-CONTAINING PROTEIN PA4667"/>
    <property type="match status" value="1"/>
</dbReference>